<sequence>YTGQGFPIRTALSLSEIDRRQVYLLLFIRKLNLREDAVRTVHSIPASTPRAVINDLLKTATDYKNSFGRQLLSTVGAVLQDKWLARMVAGAVGLHNFRANMWNLDLDIQAASIAKEDESRRDRKQLNHFEACTRMFFIKKQEMLQRIWMAREEATARSVQTKENLAWRKERGDFADPDYTTYLKELEAEFRGMFPSPAASEYEVPMPKFPEYTAEYDFDSTAYETF</sequence>
<reference evidence="1 2" key="1">
    <citation type="journal article" date="2023" name="Res Sq">
        <title>Genomic and morphological characterization of Knufia obscura isolated from the Mars 2020 spacecraft assembly facility.</title>
        <authorList>
            <person name="Chander A.M."/>
            <person name="Teixeira M.M."/>
            <person name="Singh N.K."/>
            <person name="Williams M.P."/>
            <person name="Parker C.W."/>
            <person name="Leo P."/>
            <person name="Stajich J.E."/>
            <person name="Torok T."/>
            <person name="Tighe S."/>
            <person name="Mason C.E."/>
            <person name="Venkateswaran K."/>
        </authorList>
    </citation>
    <scope>NUCLEOTIDE SEQUENCE [LARGE SCALE GENOMIC DNA]</scope>
    <source>
        <strain evidence="1 2">CCFEE 5817</strain>
    </source>
</reference>
<dbReference type="RefSeq" id="XP_064725044.1">
    <property type="nucleotide sequence ID" value="XM_064879091.1"/>
</dbReference>
<organism evidence="1 2">
    <name type="scientific">Knufia obscura</name>
    <dbReference type="NCBI Taxonomy" id="1635080"/>
    <lineage>
        <taxon>Eukaryota</taxon>
        <taxon>Fungi</taxon>
        <taxon>Dikarya</taxon>
        <taxon>Ascomycota</taxon>
        <taxon>Pezizomycotina</taxon>
        <taxon>Eurotiomycetes</taxon>
        <taxon>Chaetothyriomycetidae</taxon>
        <taxon>Chaetothyriales</taxon>
        <taxon>Trichomeriaceae</taxon>
        <taxon>Knufia</taxon>
    </lineage>
</organism>
<comment type="caution">
    <text evidence="1">The sequence shown here is derived from an EMBL/GenBank/DDBJ whole genome shotgun (WGS) entry which is preliminary data.</text>
</comment>
<dbReference type="EMBL" id="JAVHJV010000020">
    <property type="protein sequence ID" value="KAK5936954.1"/>
    <property type="molecule type" value="Genomic_DNA"/>
</dbReference>
<evidence type="ECO:0000313" key="1">
    <source>
        <dbReference type="EMBL" id="KAK5936954.1"/>
    </source>
</evidence>
<dbReference type="Proteomes" id="UP001334248">
    <property type="component" value="Unassembled WGS sequence"/>
</dbReference>
<dbReference type="GeneID" id="90004152"/>
<feature type="non-terminal residue" evidence="1">
    <location>
        <position position="1"/>
    </location>
</feature>
<accession>A0ABR0R9Z0</accession>
<name>A0ABR0R9Z0_9EURO</name>
<proteinExistence type="predicted"/>
<gene>
    <name evidence="1" type="ORF">PMZ80_010703</name>
</gene>
<keyword evidence="2" id="KW-1185">Reference proteome</keyword>
<evidence type="ECO:0000313" key="2">
    <source>
        <dbReference type="Proteomes" id="UP001334248"/>
    </source>
</evidence>
<protein>
    <submittedName>
        <fullName evidence="1">Uncharacterized protein</fullName>
    </submittedName>
</protein>